<dbReference type="EMBL" id="RBQG01000030">
    <property type="protein sequence ID" value="RMP18266.1"/>
    <property type="molecule type" value="Genomic_DNA"/>
</dbReference>
<dbReference type="RefSeq" id="WP_057435090.1">
    <property type="nucleotide sequence ID" value="NZ_LJQH01000059.1"/>
</dbReference>
<accession>A0A0P9UJN7</accession>
<dbReference type="InterPro" id="IPR002611">
    <property type="entry name" value="IstB_ATP-bd"/>
</dbReference>
<dbReference type="GO" id="GO:0006260">
    <property type="term" value="P:DNA replication"/>
    <property type="evidence" value="ECO:0007669"/>
    <property type="project" value="TreeGrafter"/>
</dbReference>
<proteinExistence type="predicted"/>
<evidence type="ECO:0000259" key="1">
    <source>
        <dbReference type="SMART" id="SM00382"/>
    </source>
</evidence>
<dbReference type="CDD" id="cd00009">
    <property type="entry name" value="AAA"/>
    <property type="match status" value="1"/>
</dbReference>
<reference evidence="2 3" key="1">
    <citation type="submission" date="2018-08" db="EMBL/GenBank/DDBJ databases">
        <title>Recombination of ecologically and evolutionarily significant loci maintains genetic cohesion in the Pseudomonas syringae species complex.</title>
        <authorList>
            <person name="Dillon M."/>
            <person name="Thakur S."/>
            <person name="Almeida R.N.D."/>
            <person name="Weir B.S."/>
            <person name="Guttman D.S."/>
        </authorList>
    </citation>
    <scope>NUCLEOTIDE SEQUENCE [LARGE SCALE GENOMIC DNA]</scope>
    <source>
        <strain evidence="2 3">ICMP 4330</strain>
    </source>
</reference>
<dbReference type="SUPFAM" id="SSF52540">
    <property type="entry name" value="P-loop containing nucleoside triphosphate hydrolases"/>
    <property type="match status" value="1"/>
</dbReference>
<dbReference type="GO" id="GO:0005524">
    <property type="term" value="F:ATP binding"/>
    <property type="evidence" value="ECO:0007669"/>
    <property type="project" value="InterPro"/>
</dbReference>
<comment type="caution">
    <text evidence="2">The sequence shown here is derived from an EMBL/GenBank/DDBJ whole genome shotgun (WGS) entry which is preliminary data.</text>
</comment>
<sequence>MTVQPRYTVDTRPGVCSIHGQYTNALVEQFGAEPIWYGCPRCEFDNRHSPDISVRAGGTLLHTDRLLNARLLDTCIPARFQQATLENWVAGSDDAKTKAWNVATSFVEAFAENYQAGRCVMLLGQVGTGKTHLATAMLQQVIRYFGNQGVTGLYTTASAIIRSIKGTFGNPAKTESQVYADLIAPHLLVIDEVGLQNGTDFERATLFEVINGRYEQLKPTIIVSNLSITDLKLSMGDRTVDRLRDRGGLVCVFRWPSARGAA</sequence>
<name>A0A0P9UJN7_9PSED</name>
<protein>
    <submittedName>
        <fullName evidence="2">DNA replication protein DnaC</fullName>
    </submittedName>
</protein>
<evidence type="ECO:0000313" key="2">
    <source>
        <dbReference type="EMBL" id="RMP18266.1"/>
    </source>
</evidence>
<dbReference type="InterPro" id="IPR027417">
    <property type="entry name" value="P-loop_NTPase"/>
</dbReference>
<dbReference type="Proteomes" id="UP000267908">
    <property type="component" value="Unassembled WGS sequence"/>
</dbReference>
<gene>
    <name evidence="2" type="ORF">ALQ28_03887</name>
</gene>
<dbReference type="Pfam" id="PF01695">
    <property type="entry name" value="IstB_IS21"/>
    <property type="match status" value="1"/>
</dbReference>
<feature type="domain" description="AAA+ ATPase" evidence="1">
    <location>
        <begin position="116"/>
        <end position="246"/>
    </location>
</feature>
<dbReference type="Gene3D" id="3.40.50.300">
    <property type="entry name" value="P-loop containing nucleotide triphosphate hydrolases"/>
    <property type="match status" value="1"/>
</dbReference>
<organism evidence="2 3">
    <name type="scientific">Pseudomonas syringae pv. delphinii</name>
    <dbReference type="NCBI Taxonomy" id="192088"/>
    <lineage>
        <taxon>Bacteria</taxon>
        <taxon>Pseudomonadati</taxon>
        <taxon>Pseudomonadota</taxon>
        <taxon>Gammaproteobacteria</taxon>
        <taxon>Pseudomonadales</taxon>
        <taxon>Pseudomonadaceae</taxon>
        <taxon>Pseudomonas</taxon>
    </lineage>
</organism>
<dbReference type="PANTHER" id="PTHR30050">
    <property type="entry name" value="CHROMOSOMAL REPLICATION INITIATOR PROTEIN DNAA"/>
    <property type="match status" value="1"/>
</dbReference>
<dbReference type="InterPro" id="IPR003593">
    <property type="entry name" value="AAA+_ATPase"/>
</dbReference>
<dbReference type="SMART" id="SM00382">
    <property type="entry name" value="AAA"/>
    <property type="match status" value="1"/>
</dbReference>
<dbReference type="PANTHER" id="PTHR30050:SF4">
    <property type="entry name" value="ATP-BINDING PROTEIN RV3427C IN INSERTION SEQUENCE-RELATED"/>
    <property type="match status" value="1"/>
</dbReference>
<dbReference type="AlphaFoldDB" id="A0A0P9UJN7"/>
<evidence type="ECO:0000313" key="3">
    <source>
        <dbReference type="Proteomes" id="UP000267908"/>
    </source>
</evidence>